<dbReference type="Gene3D" id="1.25.40.120">
    <property type="entry name" value="Protein prenylyltransferase"/>
    <property type="match status" value="1"/>
</dbReference>
<gene>
    <name evidence="5" type="ORF">AOQ84DRAFT_9328</name>
</gene>
<sequence>MVPKTHAYDALNDFFKAHENIVVEIEILPSALVSDDTLLLQDGINIGITKKVLAQAYLKARTVFFLQDGSSPSEALAFEATRIMLLFDSEHLTAANFRKRRLVSVQNEATGASANSLVAAAQQELQFLNSILTSPLHRQSKSPTLWHHRYWLFSNILLNGTPSSSFNVLNVSAIKAEFDAVFKAGEQHPKNYYAWQYARRLIDILVSALRKPKDQSSQVQIDIQAIINASSMRVKDWCLRHPSDTSGWSFLLFMLRYVDALPTRTDIVSNVLDLTIAFRWQHESLWVFVRTVLSNSAILVDGQDLFVERLYKYENQRDSYTAPASAALRWIETNKTADP</sequence>
<evidence type="ECO:0000313" key="6">
    <source>
        <dbReference type="Proteomes" id="UP000250140"/>
    </source>
</evidence>
<dbReference type="EMBL" id="KV751134">
    <property type="protein sequence ID" value="OCL01423.1"/>
    <property type="molecule type" value="Genomic_DNA"/>
</dbReference>
<dbReference type="OrthoDB" id="5358702at2759"/>
<dbReference type="PANTHER" id="PTHR11129:SF3">
    <property type="entry name" value="PROTEIN PRENYLTRANSFERASE ALPHA SUBUNIT REPEAT-CONTAINING PROTEIN 1"/>
    <property type="match status" value="1"/>
</dbReference>
<keyword evidence="2" id="KW-0637">Prenyltransferase</keyword>
<accession>A0A8E2ENE1</accession>
<protein>
    <recommendedName>
        <fullName evidence="7">Protein prenyltransferase</fullName>
    </recommendedName>
</protein>
<comment type="similarity">
    <text evidence="1">Belongs to the protein prenyltransferase subunit alpha family.</text>
</comment>
<dbReference type="AlphaFoldDB" id="A0A8E2ENE1"/>
<dbReference type="SUPFAM" id="SSF48439">
    <property type="entry name" value="Protein prenylyltransferase"/>
    <property type="match status" value="1"/>
</dbReference>
<keyword evidence="4" id="KW-0677">Repeat</keyword>
<evidence type="ECO:0000313" key="5">
    <source>
        <dbReference type="EMBL" id="OCL01423.1"/>
    </source>
</evidence>
<evidence type="ECO:0008006" key="7">
    <source>
        <dbReference type="Google" id="ProtNLM"/>
    </source>
</evidence>
<evidence type="ECO:0000256" key="4">
    <source>
        <dbReference type="ARBA" id="ARBA00022737"/>
    </source>
</evidence>
<dbReference type="GO" id="GO:0005737">
    <property type="term" value="C:cytoplasm"/>
    <property type="evidence" value="ECO:0007669"/>
    <property type="project" value="TreeGrafter"/>
</dbReference>
<evidence type="ECO:0000256" key="2">
    <source>
        <dbReference type="ARBA" id="ARBA00022602"/>
    </source>
</evidence>
<organism evidence="5 6">
    <name type="scientific">Glonium stellatum</name>
    <dbReference type="NCBI Taxonomy" id="574774"/>
    <lineage>
        <taxon>Eukaryota</taxon>
        <taxon>Fungi</taxon>
        <taxon>Dikarya</taxon>
        <taxon>Ascomycota</taxon>
        <taxon>Pezizomycotina</taxon>
        <taxon>Dothideomycetes</taxon>
        <taxon>Pleosporomycetidae</taxon>
        <taxon>Gloniales</taxon>
        <taxon>Gloniaceae</taxon>
        <taxon>Glonium</taxon>
    </lineage>
</organism>
<keyword evidence="6" id="KW-1185">Reference proteome</keyword>
<evidence type="ECO:0000256" key="3">
    <source>
        <dbReference type="ARBA" id="ARBA00022679"/>
    </source>
</evidence>
<dbReference type="GO" id="GO:0008318">
    <property type="term" value="F:protein prenyltransferase activity"/>
    <property type="evidence" value="ECO:0007669"/>
    <property type="project" value="InterPro"/>
</dbReference>
<evidence type="ECO:0000256" key="1">
    <source>
        <dbReference type="ARBA" id="ARBA00006734"/>
    </source>
</evidence>
<reference evidence="5 6" key="1">
    <citation type="journal article" date="2016" name="Nat. Commun.">
        <title>Ectomycorrhizal ecology is imprinted in the genome of the dominant symbiotic fungus Cenococcum geophilum.</title>
        <authorList>
            <consortium name="DOE Joint Genome Institute"/>
            <person name="Peter M."/>
            <person name="Kohler A."/>
            <person name="Ohm R.A."/>
            <person name="Kuo A."/>
            <person name="Krutzmann J."/>
            <person name="Morin E."/>
            <person name="Arend M."/>
            <person name="Barry K.W."/>
            <person name="Binder M."/>
            <person name="Choi C."/>
            <person name="Clum A."/>
            <person name="Copeland A."/>
            <person name="Grisel N."/>
            <person name="Haridas S."/>
            <person name="Kipfer T."/>
            <person name="LaButti K."/>
            <person name="Lindquist E."/>
            <person name="Lipzen A."/>
            <person name="Maire R."/>
            <person name="Meier B."/>
            <person name="Mihaltcheva S."/>
            <person name="Molinier V."/>
            <person name="Murat C."/>
            <person name="Poggeler S."/>
            <person name="Quandt C.A."/>
            <person name="Sperisen C."/>
            <person name="Tritt A."/>
            <person name="Tisserant E."/>
            <person name="Crous P.W."/>
            <person name="Henrissat B."/>
            <person name="Nehls U."/>
            <person name="Egli S."/>
            <person name="Spatafora J.W."/>
            <person name="Grigoriev I.V."/>
            <person name="Martin F.M."/>
        </authorList>
    </citation>
    <scope>NUCLEOTIDE SEQUENCE [LARGE SCALE GENOMIC DNA]</scope>
    <source>
        <strain evidence="5 6">CBS 207.34</strain>
    </source>
</reference>
<dbReference type="Pfam" id="PF01239">
    <property type="entry name" value="PPTA"/>
    <property type="match status" value="1"/>
</dbReference>
<dbReference type="PANTHER" id="PTHR11129">
    <property type="entry name" value="PROTEIN FARNESYLTRANSFERASE ALPHA SUBUNIT/RAB GERANYLGERANYL TRANSFERASE ALPHA SUBUNIT"/>
    <property type="match status" value="1"/>
</dbReference>
<proteinExistence type="inferred from homology"/>
<dbReference type="Proteomes" id="UP000250140">
    <property type="component" value="Unassembled WGS sequence"/>
</dbReference>
<name>A0A8E2ENE1_9PEZI</name>
<dbReference type="InterPro" id="IPR002088">
    <property type="entry name" value="Prenyl_trans_a"/>
</dbReference>
<keyword evidence="3" id="KW-0808">Transferase</keyword>